<feature type="transmembrane region" description="Helical" evidence="1">
    <location>
        <begin position="57"/>
        <end position="82"/>
    </location>
</feature>
<name>A0A314UBH9_PRUYE</name>
<dbReference type="InterPro" id="IPR040283">
    <property type="entry name" value="DDB_G0292058-like"/>
</dbReference>
<keyword evidence="3" id="KW-1185">Reference proteome</keyword>
<feature type="transmembrane region" description="Helical" evidence="1">
    <location>
        <begin position="235"/>
        <end position="258"/>
    </location>
</feature>
<dbReference type="PANTHER" id="PTHR31414:SF15">
    <property type="entry name" value="PLASMA MEMBRANE FUSION PROTEIN"/>
    <property type="match status" value="1"/>
</dbReference>
<feature type="transmembrane region" description="Helical" evidence="1">
    <location>
        <begin position="94"/>
        <end position="116"/>
    </location>
</feature>
<dbReference type="PANTHER" id="PTHR31414">
    <property type="entry name" value="TRANSMEMBRANE PROTEIN DDB_G0292058"/>
    <property type="match status" value="1"/>
</dbReference>
<comment type="caution">
    <text evidence="2">The sequence shown here is derived from an EMBL/GenBank/DDBJ whole genome shotgun (WGS) entry which is preliminary data.</text>
</comment>
<gene>
    <name evidence="2" type="ORF">Pyn_08434</name>
</gene>
<dbReference type="OrthoDB" id="1937321at2759"/>
<dbReference type="STRING" id="2094558.A0A314UBH9"/>
<dbReference type="EMBL" id="PJQY01003753">
    <property type="protein sequence ID" value="PQM34825.1"/>
    <property type="molecule type" value="Genomic_DNA"/>
</dbReference>
<dbReference type="AlphaFoldDB" id="A0A314UBH9"/>
<evidence type="ECO:0000313" key="2">
    <source>
        <dbReference type="EMBL" id="PQM34825.1"/>
    </source>
</evidence>
<dbReference type="GO" id="GO:0005886">
    <property type="term" value="C:plasma membrane"/>
    <property type="evidence" value="ECO:0007669"/>
    <property type="project" value="TreeGrafter"/>
</dbReference>
<dbReference type="Proteomes" id="UP000250321">
    <property type="component" value="Unassembled WGS sequence"/>
</dbReference>
<reference evidence="2 3" key="1">
    <citation type="submission" date="2018-02" db="EMBL/GenBank/DDBJ databases">
        <title>Draft genome of wild Prunus yedoensis var. nudiflora.</title>
        <authorList>
            <person name="Baek S."/>
            <person name="Kim J.-H."/>
            <person name="Choi K."/>
            <person name="Kim G.-B."/>
            <person name="Cho A."/>
            <person name="Jang H."/>
            <person name="Shin C.-H."/>
            <person name="Yu H.-J."/>
            <person name="Mun J.-H."/>
        </authorList>
    </citation>
    <scope>NUCLEOTIDE SEQUENCE [LARGE SCALE GENOMIC DNA]</scope>
    <source>
        <strain evidence="3">cv. Jeju island</strain>
        <tissue evidence="2">Leaf</tissue>
    </source>
</reference>
<keyword evidence="1" id="KW-0472">Membrane</keyword>
<evidence type="ECO:0000313" key="3">
    <source>
        <dbReference type="Proteomes" id="UP000250321"/>
    </source>
</evidence>
<proteinExistence type="predicted"/>
<feature type="transmembrane region" description="Helical" evidence="1">
    <location>
        <begin position="208"/>
        <end position="228"/>
    </location>
</feature>
<protein>
    <recommendedName>
        <fullName evidence="4">Transmembrane protein</fullName>
    </recommendedName>
</protein>
<evidence type="ECO:0008006" key="4">
    <source>
        <dbReference type="Google" id="ProtNLM"/>
    </source>
</evidence>
<dbReference type="GO" id="GO:0009506">
    <property type="term" value="C:plasmodesma"/>
    <property type="evidence" value="ECO:0007669"/>
    <property type="project" value="TreeGrafter"/>
</dbReference>
<organism evidence="2 3">
    <name type="scientific">Prunus yedoensis var. nudiflora</name>
    <dbReference type="NCBI Taxonomy" id="2094558"/>
    <lineage>
        <taxon>Eukaryota</taxon>
        <taxon>Viridiplantae</taxon>
        <taxon>Streptophyta</taxon>
        <taxon>Embryophyta</taxon>
        <taxon>Tracheophyta</taxon>
        <taxon>Spermatophyta</taxon>
        <taxon>Magnoliopsida</taxon>
        <taxon>eudicotyledons</taxon>
        <taxon>Gunneridae</taxon>
        <taxon>Pentapetalae</taxon>
        <taxon>rosids</taxon>
        <taxon>fabids</taxon>
        <taxon>Rosales</taxon>
        <taxon>Rosaceae</taxon>
        <taxon>Amygdaloideae</taxon>
        <taxon>Amygdaleae</taxon>
        <taxon>Prunus</taxon>
    </lineage>
</organism>
<keyword evidence="1" id="KW-1133">Transmembrane helix</keyword>
<evidence type="ECO:0000256" key="1">
    <source>
        <dbReference type="SAM" id="Phobius"/>
    </source>
</evidence>
<sequence>MGLKEVSCRKKNNSSLILAKERTYRKDPLDEFKKYTGGWNISNEHYWASVGFTAAPFFVIAAVWFVIFGLSLSLICLCYCCCPREPYGYSRTAYALSLIFLILFTLGAIVGCIVLYTGQEKFHSSTTKTLHYVVGRADTTVENLRNLSGYLGAAKRIGVDAVFLPADVQSNIDNVLTKINSASNTLSSKTKKNSKSIQDGLDSLRLELIIVAAVMLFLAFLGFLFSILGMQALVYFLVVVGWILVAGTFILCGVFLLLHNVVADACVSMDEWVQNPTAHTALDDILPCVDNATAQETSSRTKETTYQLATVVNRVITNVSNKNYPPGSGPLYFNQSGPLLPVLCNPFNSDRTDRQCSPGEAKLQMPQRYGRSMFVRFPRPAFVLHLAG</sequence>
<keyword evidence="1" id="KW-0812">Transmembrane</keyword>
<accession>A0A314UBH9</accession>